<reference evidence="2" key="1">
    <citation type="journal article" date="2020" name="MBio">
        <title>Horizontal gene transfer to a defensive symbiont with a reduced genome amongst a multipartite beetle microbiome.</title>
        <authorList>
            <person name="Waterworth S.C."/>
            <person name="Florez L.V."/>
            <person name="Rees E.R."/>
            <person name="Hertweck C."/>
            <person name="Kaltenpoth M."/>
            <person name="Kwan J.C."/>
        </authorList>
    </citation>
    <scope>NUCLEOTIDE SEQUENCE [LARGE SCALE GENOMIC DNA]</scope>
</reference>
<organism evidence="1 2">
    <name type="scientific">Acinetobacter bereziniae</name>
    <name type="common">Acinetobacter genomosp. 10</name>
    <dbReference type="NCBI Taxonomy" id="106648"/>
    <lineage>
        <taxon>Bacteria</taxon>
        <taxon>Pseudomonadati</taxon>
        <taxon>Pseudomonadota</taxon>
        <taxon>Gammaproteobacteria</taxon>
        <taxon>Moraxellales</taxon>
        <taxon>Moraxellaceae</taxon>
        <taxon>Acinetobacter</taxon>
    </lineage>
</organism>
<dbReference type="AlphaFoldDB" id="A0A833PGA7"/>
<dbReference type="EMBL" id="WNDP01000033">
    <property type="protein sequence ID" value="KAF1025832.1"/>
    <property type="molecule type" value="Genomic_DNA"/>
</dbReference>
<protein>
    <submittedName>
        <fullName evidence="1">Uncharacterized protein</fullName>
    </submittedName>
</protein>
<comment type="caution">
    <text evidence="1">The sequence shown here is derived from an EMBL/GenBank/DDBJ whole genome shotgun (WGS) entry which is preliminary data.</text>
</comment>
<sequence length="108" mass="12261">METVSYLCLLTLSILGCDKPEKISPERQQLLKEYKEVDLKITSYLGTLAAPTTPIEERKKIICKDFPATYEKEYIPIALKLSDPADIDIGSDLLKTIASYKTRYNIQC</sequence>
<evidence type="ECO:0000313" key="2">
    <source>
        <dbReference type="Proteomes" id="UP000490535"/>
    </source>
</evidence>
<proteinExistence type="predicted"/>
<name>A0A833PGA7_ACIBZ</name>
<accession>A0A833PGA7</accession>
<evidence type="ECO:0000313" key="1">
    <source>
        <dbReference type="EMBL" id="KAF1025832.1"/>
    </source>
</evidence>
<gene>
    <name evidence="1" type="ORF">GAK29_01694</name>
</gene>
<dbReference type="Proteomes" id="UP000490535">
    <property type="component" value="Unassembled WGS sequence"/>
</dbReference>